<evidence type="ECO:0000256" key="2">
    <source>
        <dbReference type="ARBA" id="ARBA00022448"/>
    </source>
</evidence>
<evidence type="ECO:0000256" key="4">
    <source>
        <dbReference type="ARBA" id="ARBA00022519"/>
    </source>
</evidence>
<protein>
    <submittedName>
        <fullName evidence="7">Nitrate/nitrite transport system substrate-binding protein</fullName>
    </submittedName>
</protein>
<keyword evidence="5" id="KW-0732">Signal</keyword>
<dbReference type="InterPro" id="IPR044527">
    <property type="entry name" value="NrtA/CpmA_ABC-bd_dom"/>
</dbReference>
<dbReference type="EMBL" id="FPKH01000003">
    <property type="protein sequence ID" value="SFX76415.1"/>
    <property type="molecule type" value="Genomic_DNA"/>
</dbReference>
<evidence type="ECO:0000256" key="5">
    <source>
        <dbReference type="ARBA" id="ARBA00022729"/>
    </source>
</evidence>
<dbReference type="Pfam" id="PF13379">
    <property type="entry name" value="NMT1_2"/>
    <property type="match status" value="1"/>
</dbReference>
<keyword evidence="6" id="KW-0472">Membrane</keyword>
<comment type="subcellular location">
    <subcellularLocation>
        <location evidence="1">Endomembrane system</location>
    </subcellularLocation>
</comment>
<dbReference type="Proteomes" id="UP000182489">
    <property type="component" value="Unassembled WGS sequence"/>
</dbReference>
<evidence type="ECO:0000313" key="8">
    <source>
        <dbReference type="Proteomes" id="UP000182489"/>
    </source>
</evidence>
<sequence length="415" mass="44866">MLLDGYGLAHVGAAKQYLSARNGMTQQAGTSAHAMRSMHPEKQTIRIGYLPLTDCASLVMASKLGLDEKYGIKIELSREMSWAGVRDKLNNGELDAAHVLYGLVYGVQMGIGGQQHDMAVLMNLNHSGQAVTLSAALAREGAHDGTTLARHMRGAARPFAFAHTFPTGNHAMLLQYWLAAHGIDPLRDARVMTVPPSQMVAALRAGQMDGFCAGEPWGYKAIVDGVGVTATTSGAIWPHHPGKVLGTSAAFAQQHPNSCRALIAAVLEAGRWIDASDTNRLAMAATLAEPAYLHTPQETLAPRILGHYQDGLGKTWDEAHGLKFYGDGAVNFPYLSDGMWFMTQHRRWGLLRDEPDYLAVARQVNRIDLYRQAAEMTATPLPASPMRSSTLCDGVVWDGSAPEAYAASFAIGHFF</sequence>
<evidence type="ECO:0000256" key="3">
    <source>
        <dbReference type="ARBA" id="ARBA00022475"/>
    </source>
</evidence>
<keyword evidence="3" id="KW-1003">Cell membrane</keyword>
<name>A0AB38C9H5_9BURK</name>
<dbReference type="PANTHER" id="PTHR30024">
    <property type="entry name" value="ALIPHATIC SULFONATES-BINDING PROTEIN-RELATED"/>
    <property type="match status" value="1"/>
</dbReference>
<dbReference type="AlphaFoldDB" id="A0AB38C9H5"/>
<evidence type="ECO:0000256" key="1">
    <source>
        <dbReference type="ARBA" id="ARBA00004308"/>
    </source>
</evidence>
<dbReference type="PANTHER" id="PTHR30024:SF7">
    <property type="entry name" value="NITRATE_NITRITE BINDING PROTEIN NRTA"/>
    <property type="match status" value="1"/>
</dbReference>
<evidence type="ECO:0000313" key="7">
    <source>
        <dbReference type="EMBL" id="SFX76415.1"/>
    </source>
</evidence>
<dbReference type="SUPFAM" id="SSF53850">
    <property type="entry name" value="Periplasmic binding protein-like II"/>
    <property type="match status" value="1"/>
</dbReference>
<comment type="caution">
    <text evidence="7">The sequence shown here is derived from an EMBL/GenBank/DDBJ whole genome shotgun (WGS) entry which is preliminary data.</text>
</comment>
<dbReference type="CDD" id="cd13553">
    <property type="entry name" value="PBP2_NrtA_CpmA_like"/>
    <property type="match status" value="1"/>
</dbReference>
<accession>A0AB38C9H5</accession>
<gene>
    <name evidence="7" type="ORF">SAMN03097694_3131</name>
</gene>
<evidence type="ECO:0000256" key="6">
    <source>
        <dbReference type="ARBA" id="ARBA00023136"/>
    </source>
</evidence>
<dbReference type="Gene3D" id="3.40.190.10">
    <property type="entry name" value="Periplasmic binding protein-like II"/>
    <property type="match status" value="2"/>
</dbReference>
<keyword evidence="2" id="KW-0813">Transport</keyword>
<proteinExistence type="predicted"/>
<organism evidence="7 8">
    <name type="scientific">Janthinobacterium lividum</name>
    <dbReference type="NCBI Taxonomy" id="29581"/>
    <lineage>
        <taxon>Bacteria</taxon>
        <taxon>Pseudomonadati</taxon>
        <taxon>Pseudomonadota</taxon>
        <taxon>Betaproteobacteria</taxon>
        <taxon>Burkholderiales</taxon>
        <taxon>Oxalobacteraceae</taxon>
        <taxon>Janthinobacterium</taxon>
    </lineage>
</organism>
<reference evidence="7 8" key="1">
    <citation type="submission" date="2016-11" db="EMBL/GenBank/DDBJ databases">
        <authorList>
            <person name="Varghese N."/>
            <person name="Submissions S."/>
        </authorList>
    </citation>
    <scope>NUCLEOTIDE SEQUENCE [LARGE SCALE GENOMIC DNA]</scope>
    <source>
        <strain evidence="7 8">NFR18</strain>
    </source>
</reference>
<keyword evidence="4" id="KW-0997">Cell inner membrane</keyword>
<dbReference type="GO" id="GO:0012505">
    <property type="term" value="C:endomembrane system"/>
    <property type="evidence" value="ECO:0007669"/>
    <property type="project" value="UniProtKB-SubCell"/>
</dbReference>